<dbReference type="SUPFAM" id="SSF50729">
    <property type="entry name" value="PH domain-like"/>
    <property type="match status" value="1"/>
</dbReference>
<dbReference type="AlphaFoldDB" id="A8QDC4"/>
<feature type="compositionally biased region" description="Low complexity" evidence="1">
    <location>
        <begin position="436"/>
        <end position="449"/>
    </location>
</feature>
<accession>A8QDC4</accession>
<gene>
    <name evidence="3" type="ORF">MGL_4183</name>
</gene>
<feature type="compositionally biased region" description="Low complexity" evidence="1">
    <location>
        <begin position="274"/>
        <end position="293"/>
    </location>
</feature>
<feature type="compositionally biased region" description="Low complexity" evidence="1">
    <location>
        <begin position="614"/>
        <end position="639"/>
    </location>
</feature>
<feature type="compositionally biased region" description="Polar residues" evidence="1">
    <location>
        <begin position="369"/>
        <end position="379"/>
    </location>
</feature>
<dbReference type="InterPro" id="IPR000156">
    <property type="entry name" value="Ran_bind_dom"/>
</dbReference>
<reference evidence="3 4" key="1">
    <citation type="journal article" date="2007" name="Proc. Natl. Acad. Sci. U.S.A.">
        <title>Dandruff-associated Malassezia genomes reveal convergent and divergent virulence traits shared with plant and human fungal pathogens.</title>
        <authorList>
            <person name="Xu J."/>
            <person name="Saunders C.W."/>
            <person name="Hu P."/>
            <person name="Grant R.A."/>
            <person name="Boekhout T."/>
            <person name="Kuramae E.E."/>
            <person name="Kronstad J.W."/>
            <person name="Deangelis Y.M."/>
            <person name="Reeder N.L."/>
            <person name="Johnstone K.R."/>
            <person name="Leland M."/>
            <person name="Fieno A.M."/>
            <person name="Begley W.M."/>
            <person name="Sun Y."/>
            <person name="Lacey M.P."/>
            <person name="Chaudhary T."/>
            <person name="Keough T."/>
            <person name="Chu L."/>
            <person name="Sears R."/>
            <person name="Yuan B."/>
            <person name="Dawson T.L.Jr."/>
        </authorList>
    </citation>
    <scope>NUCLEOTIDE SEQUENCE [LARGE SCALE GENOMIC DNA]</scope>
    <source>
        <strain evidence="4">ATCC MYA-4612 / CBS 7966</strain>
    </source>
</reference>
<feature type="region of interest" description="Disordered" evidence="1">
    <location>
        <begin position="523"/>
        <end position="661"/>
    </location>
</feature>
<dbReference type="EMBL" id="AAYY01000021">
    <property type="protein sequence ID" value="EDP41490.1"/>
    <property type="molecule type" value="Genomic_DNA"/>
</dbReference>
<dbReference type="Gene3D" id="2.30.29.30">
    <property type="entry name" value="Pleckstrin-homology domain (PH domain)/Phosphotyrosine-binding domain (PTB)"/>
    <property type="match status" value="1"/>
</dbReference>
<dbReference type="CDD" id="cd13170">
    <property type="entry name" value="RanBD_NUP50"/>
    <property type="match status" value="1"/>
</dbReference>
<dbReference type="KEGG" id="mgl:MGL_4183"/>
<feature type="compositionally biased region" description="Basic and acidic residues" evidence="1">
    <location>
        <begin position="215"/>
        <end position="225"/>
    </location>
</feature>
<organism evidence="3 4">
    <name type="scientific">Malassezia globosa (strain ATCC MYA-4612 / CBS 7966)</name>
    <name type="common">Dandruff-associated fungus</name>
    <dbReference type="NCBI Taxonomy" id="425265"/>
    <lineage>
        <taxon>Eukaryota</taxon>
        <taxon>Fungi</taxon>
        <taxon>Dikarya</taxon>
        <taxon>Basidiomycota</taxon>
        <taxon>Ustilaginomycotina</taxon>
        <taxon>Malasseziomycetes</taxon>
        <taxon>Malasseziales</taxon>
        <taxon>Malasseziaceae</taxon>
        <taxon>Malassezia</taxon>
    </lineage>
</organism>
<evidence type="ECO:0000256" key="1">
    <source>
        <dbReference type="SAM" id="MobiDB-lite"/>
    </source>
</evidence>
<dbReference type="SMART" id="SM00160">
    <property type="entry name" value="RanBD"/>
    <property type="match status" value="1"/>
</dbReference>
<feature type="domain" description="RanBD1" evidence="2">
    <location>
        <begin position="634"/>
        <end position="755"/>
    </location>
</feature>
<feature type="compositionally biased region" description="Low complexity" evidence="1">
    <location>
        <begin position="417"/>
        <end position="426"/>
    </location>
</feature>
<evidence type="ECO:0000313" key="3">
    <source>
        <dbReference type="EMBL" id="EDP41490.1"/>
    </source>
</evidence>
<dbReference type="InParanoid" id="A8QDC4"/>
<keyword evidence="4" id="KW-1185">Reference proteome</keyword>
<dbReference type="STRING" id="425265.A8QDC4"/>
<feature type="compositionally biased region" description="Polar residues" evidence="1">
    <location>
        <begin position="556"/>
        <end position="574"/>
    </location>
</feature>
<feature type="compositionally biased region" description="Low complexity" evidence="1">
    <location>
        <begin position="463"/>
        <end position="480"/>
    </location>
</feature>
<feature type="region of interest" description="Disordered" evidence="1">
    <location>
        <begin position="26"/>
        <end position="157"/>
    </location>
</feature>
<dbReference type="Proteomes" id="UP000008837">
    <property type="component" value="Unassembled WGS sequence"/>
</dbReference>
<protein>
    <recommendedName>
        <fullName evidence="2">RanBD1 domain-containing protein</fullName>
    </recommendedName>
</protein>
<feature type="compositionally biased region" description="Polar residues" evidence="1">
    <location>
        <begin position="598"/>
        <end position="613"/>
    </location>
</feature>
<dbReference type="OrthoDB" id="185618at2759"/>
<feature type="compositionally biased region" description="Polar residues" evidence="1">
    <location>
        <begin position="450"/>
        <end position="460"/>
    </location>
</feature>
<feature type="compositionally biased region" description="Low complexity" evidence="1">
    <location>
        <begin position="60"/>
        <end position="76"/>
    </location>
</feature>
<sequence>MEQAHGGYSGGMRRSQSLVQGLFGWISPFHHTGPEPPASSSMDEDGNDDANETFTEASETPLALDPPASPSPDTSLRTNPSPYARKPWAANKTRSPVAPVAFHPGSFETPTKRATNVPFSTSPFAISTTSSPGRRHAPIYFGPGTSTRRAYSPARSGMKSTYSMSAISQHRAPILARDTTLTTSDKRRKTHAASDDASVSFASPVKTPSSQPLDTLRRTVDREASAPEFSDMQEVSEVPEVPVRRSTRAASTMRQVLDSMQPVATSPPKPPVPDVVNPYQTRSSKSPQPSSRSTRARALEAARNRASMTTSPKSDSKPLSLLDVVERTEPRRSARLSVPELGGGSSTEIKDSAALWHVTNKPKRPSPLAMSTPTSQSVDNDVPASDSLYDTIPPSMSDASLVPEIAMHTRTSLIPKSASSISLSSKGADDTRTQEAAKGSAADSAATTKPLPNTASSETQLKPLPSSLSHDSPISTISSSTNDIPAWCIVTPPSKRELPAGASSEQSEALRIPHDHLPVFPFNIPPAHCASTLEAPASRETASSDTKDSRSRPHVQLSTSQEAHASSFQPTAYQESKPPAPVFSFGASSTGPPEFPLGSTTPVFKSPSEPVSVSAQPAAAEPSTSAPAPSEPSSSEQASDLPGTNVLTSKGEGEEDEDTAHEVRAKIWRLDTGKWQDMGISIMRVKTSRTTQKSRVLARNAVNGNVVLNFSLYEGLKVTREKNVLMFLGFIEAKPCNLRCKVKTEEAAETLKKALVSHATSDN</sequence>
<feature type="region of interest" description="Disordered" evidence="1">
    <location>
        <begin position="177"/>
        <end position="391"/>
    </location>
</feature>
<name>A8QDC4_MALGO</name>
<dbReference type="Pfam" id="PF00638">
    <property type="entry name" value="Ran_BP1"/>
    <property type="match status" value="1"/>
</dbReference>
<evidence type="ECO:0000313" key="4">
    <source>
        <dbReference type="Proteomes" id="UP000008837"/>
    </source>
</evidence>
<comment type="caution">
    <text evidence="3">The sequence shown here is derived from an EMBL/GenBank/DDBJ whole genome shotgun (WGS) entry which is preliminary data.</text>
</comment>
<dbReference type="InterPro" id="IPR011993">
    <property type="entry name" value="PH-like_dom_sf"/>
</dbReference>
<feature type="compositionally biased region" description="Polar residues" evidence="1">
    <location>
        <begin position="108"/>
        <end position="132"/>
    </location>
</feature>
<dbReference type="OMA" id="LRCKVKT"/>
<dbReference type="PROSITE" id="PS50196">
    <property type="entry name" value="RANBD1"/>
    <property type="match status" value="1"/>
</dbReference>
<proteinExistence type="predicted"/>
<evidence type="ECO:0000259" key="2">
    <source>
        <dbReference type="PROSITE" id="PS50196"/>
    </source>
</evidence>
<dbReference type="VEuPathDB" id="FungiDB:MGL_4183"/>
<feature type="compositionally biased region" description="Low complexity" evidence="1">
    <location>
        <begin position="304"/>
        <end position="323"/>
    </location>
</feature>
<dbReference type="GeneID" id="5852995"/>
<dbReference type="RefSeq" id="XP_001728704.1">
    <property type="nucleotide sequence ID" value="XM_001728652.1"/>
</dbReference>
<feature type="region of interest" description="Disordered" evidence="1">
    <location>
        <begin position="417"/>
        <end position="480"/>
    </location>
</feature>
<feature type="compositionally biased region" description="Acidic residues" evidence="1">
    <location>
        <begin position="42"/>
        <end position="51"/>
    </location>
</feature>